<protein>
    <submittedName>
        <fullName evidence="2">Uncharacterized protein</fullName>
    </submittedName>
</protein>
<gene>
    <name evidence="2" type="ORF">EVAR_53151_1</name>
</gene>
<keyword evidence="3" id="KW-1185">Reference proteome</keyword>
<feature type="region of interest" description="Disordered" evidence="1">
    <location>
        <begin position="59"/>
        <end position="110"/>
    </location>
</feature>
<evidence type="ECO:0000313" key="2">
    <source>
        <dbReference type="EMBL" id="GBP73356.1"/>
    </source>
</evidence>
<evidence type="ECO:0000256" key="1">
    <source>
        <dbReference type="SAM" id="MobiDB-lite"/>
    </source>
</evidence>
<proteinExistence type="predicted"/>
<comment type="caution">
    <text evidence="2">The sequence shown here is derived from an EMBL/GenBank/DDBJ whole genome shotgun (WGS) entry which is preliminary data.</text>
</comment>
<organism evidence="2 3">
    <name type="scientific">Eumeta variegata</name>
    <name type="common">Bagworm moth</name>
    <name type="synonym">Eumeta japonica</name>
    <dbReference type="NCBI Taxonomy" id="151549"/>
    <lineage>
        <taxon>Eukaryota</taxon>
        <taxon>Metazoa</taxon>
        <taxon>Ecdysozoa</taxon>
        <taxon>Arthropoda</taxon>
        <taxon>Hexapoda</taxon>
        <taxon>Insecta</taxon>
        <taxon>Pterygota</taxon>
        <taxon>Neoptera</taxon>
        <taxon>Endopterygota</taxon>
        <taxon>Lepidoptera</taxon>
        <taxon>Glossata</taxon>
        <taxon>Ditrysia</taxon>
        <taxon>Tineoidea</taxon>
        <taxon>Psychidae</taxon>
        <taxon>Oiketicinae</taxon>
        <taxon>Eumeta</taxon>
    </lineage>
</organism>
<dbReference type="AlphaFoldDB" id="A0A4C1YBA1"/>
<dbReference type="Proteomes" id="UP000299102">
    <property type="component" value="Unassembled WGS sequence"/>
</dbReference>
<reference evidence="2 3" key="1">
    <citation type="journal article" date="2019" name="Commun. Biol.">
        <title>The bagworm genome reveals a unique fibroin gene that provides high tensile strength.</title>
        <authorList>
            <person name="Kono N."/>
            <person name="Nakamura H."/>
            <person name="Ohtoshi R."/>
            <person name="Tomita M."/>
            <person name="Numata K."/>
            <person name="Arakawa K."/>
        </authorList>
    </citation>
    <scope>NUCLEOTIDE SEQUENCE [LARGE SCALE GENOMIC DNA]</scope>
</reference>
<sequence>MTQQMNPFNAGCQHVDHPSDAHVGLSCEMRPRYGPGASFVSWRCDNDIAHPLCLSVGLSTGRRTPSSPGAGRGPPTSVDRTTAGAGGLTRRRAAGSGLEPQNHRPIGIGTGASRYAFRRQAGVACIRR</sequence>
<accession>A0A4C1YBA1</accession>
<evidence type="ECO:0000313" key="3">
    <source>
        <dbReference type="Proteomes" id="UP000299102"/>
    </source>
</evidence>
<dbReference type="EMBL" id="BGZK01001170">
    <property type="protein sequence ID" value="GBP73356.1"/>
    <property type="molecule type" value="Genomic_DNA"/>
</dbReference>
<name>A0A4C1YBA1_EUMVA</name>